<reference evidence="5" key="1">
    <citation type="submission" date="2017-09" db="EMBL/GenBank/DDBJ databases">
        <title>Genome sequence of Nannocystis excedens DSM 71.</title>
        <authorList>
            <person name="Blom J."/>
        </authorList>
    </citation>
    <scope>NUCLEOTIDE SEQUENCE [LARGE SCALE GENOMIC DNA]</scope>
    <source>
        <strain evidence="5">type strain: E19</strain>
    </source>
</reference>
<keyword evidence="3" id="KW-1133">Transmembrane helix</keyword>
<accession>A0A2C9D9T8</accession>
<dbReference type="EMBL" id="LT960614">
    <property type="protein sequence ID" value="SON57094.1"/>
    <property type="molecule type" value="Genomic_DNA"/>
</dbReference>
<feature type="compositionally biased region" description="Basic and acidic residues" evidence="2">
    <location>
        <begin position="260"/>
        <end position="273"/>
    </location>
</feature>
<dbReference type="KEGG" id="hdi:HDIA_3553"/>
<evidence type="ECO:0000313" key="4">
    <source>
        <dbReference type="EMBL" id="SON57094.1"/>
    </source>
</evidence>
<dbReference type="Proteomes" id="UP000223606">
    <property type="component" value="Chromosome 1"/>
</dbReference>
<dbReference type="AlphaFoldDB" id="A0A2C9D9T8"/>
<feature type="coiled-coil region" evidence="1">
    <location>
        <begin position="71"/>
        <end position="98"/>
    </location>
</feature>
<gene>
    <name evidence="4" type="ORF">HDIA_3553</name>
</gene>
<feature type="region of interest" description="Disordered" evidence="2">
    <location>
        <begin position="184"/>
        <end position="226"/>
    </location>
</feature>
<keyword evidence="3" id="KW-0472">Membrane</keyword>
<feature type="region of interest" description="Disordered" evidence="2">
    <location>
        <begin position="147"/>
        <end position="170"/>
    </location>
</feature>
<proteinExistence type="predicted"/>
<feature type="transmembrane region" description="Helical" evidence="3">
    <location>
        <begin position="6"/>
        <end position="27"/>
    </location>
</feature>
<evidence type="ECO:0000313" key="5">
    <source>
        <dbReference type="Proteomes" id="UP000223606"/>
    </source>
</evidence>
<keyword evidence="3" id="KW-0812">Transmembrane</keyword>
<evidence type="ECO:0000256" key="2">
    <source>
        <dbReference type="SAM" id="MobiDB-lite"/>
    </source>
</evidence>
<name>A0A2C9D9T8_9HYPH</name>
<organism evidence="4 5">
    <name type="scientific">Hartmannibacter diazotrophicus</name>
    <dbReference type="NCBI Taxonomy" id="1482074"/>
    <lineage>
        <taxon>Bacteria</taxon>
        <taxon>Pseudomonadati</taxon>
        <taxon>Pseudomonadota</taxon>
        <taxon>Alphaproteobacteria</taxon>
        <taxon>Hyphomicrobiales</taxon>
        <taxon>Pleomorphomonadaceae</taxon>
        <taxon>Hartmannibacter</taxon>
    </lineage>
</organism>
<protein>
    <submittedName>
        <fullName evidence="4">Uncharacterized protein</fullName>
    </submittedName>
</protein>
<keyword evidence="5" id="KW-1185">Reference proteome</keyword>
<feature type="compositionally biased region" description="Polar residues" evidence="2">
    <location>
        <begin position="210"/>
        <end position="221"/>
    </location>
</feature>
<sequence length="273" mass="29621">MIEQAMYFALGVLTTGIVTLLVAPALAHRARRLAIRDALARLPMTLEEIAAQKDAIRAEYAAKTSALERRTSEAEDALAIARLRIHELENDNLALQASSNDFDIQIEEEQEREGHLRQILAEREAALLSERAHSAELQGRIAQLLGRLPPEPGAEKRSVQAAAADEPSRSPLPRAAEMAARIAVPPPPASQPPLPEPSGTKTAGEPASPNPATAQPGSSPTDLPLRITELIGEDIPTETVVQIVRTGDKRITALGRKLRERRDLQGKPRDDDE</sequence>
<evidence type="ECO:0000256" key="3">
    <source>
        <dbReference type="SAM" id="Phobius"/>
    </source>
</evidence>
<feature type="region of interest" description="Disordered" evidence="2">
    <location>
        <begin position="247"/>
        <end position="273"/>
    </location>
</feature>
<keyword evidence="1" id="KW-0175">Coiled coil</keyword>
<evidence type="ECO:0000256" key="1">
    <source>
        <dbReference type="SAM" id="Coils"/>
    </source>
</evidence>
<feature type="compositionally biased region" description="Pro residues" evidence="2">
    <location>
        <begin position="184"/>
        <end position="196"/>
    </location>
</feature>
<dbReference type="RefSeq" id="WP_157775721.1">
    <property type="nucleotide sequence ID" value="NZ_LT960614.1"/>
</dbReference>